<dbReference type="EMBL" id="JBFMKM010000010">
    <property type="protein sequence ID" value="KAL1303526.1"/>
    <property type="molecule type" value="Genomic_DNA"/>
</dbReference>
<dbReference type="Proteomes" id="UP001562354">
    <property type="component" value="Unassembled WGS sequence"/>
</dbReference>
<dbReference type="GeneID" id="95980600"/>
<sequence length="236" mass="26687">MAENRKRDPLPWGDVGSVHERDAYGLLVLPPPDVDELRQYLLNAGKGELLDGLVNRLTFDANRTSEARSMIQKLEQDFVGHKIARYVEYEQSKGTLAPEEQLSKLELDEARASQSDKGPGPARIPVHPNVDEMCINIHLLISYAVLTTQQPNKKRLDKAREHARKAYTRAVATSREALIARCQFYMGLVLFCQKSFPQAMKCFEQATEAETYFAEGDCAQEWVEECGKLLETRSEA</sequence>
<organism evidence="1 2">
    <name type="scientific">Neodothiora populina</name>
    <dbReference type="NCBI Taxonomy" id="2781224"/>
    <lineage>
        <taxon>Eukaryota</taxon>
        <taxon>Fungi</taxon>
        <taxon>Dikarya</taxon>
        <taxon>Ascomycota</taxon>
        <taxon>Pezizomycotina</taxon>
        <taxon>Dothideomycetes</taxon>
        <taxon>Dothideomycetidae</taxon>
        <taxon>Dothideales</taxon>
        <taxon>Dothioraceae</taxon>
        <taxon>Neodothiora</taxon>
    </lineage>
</organism>
<dbReference type="RefSeq" id="XP_069199801.1">
    <property type="nucleotide sequence ID" value="XM_069346922.1"/>
</dbReference>
<evidence type="ECO:0000313" key="1">
    <source>
        <dbReference type="EMBL" id="KAL1303526.1"/>
    </source>
</evidence>
<comment type="caution">
    <text evidence="1">The sequence shown here is derived from an EMBL/GenBank/DDBJ whole genome shotgun (WGS) entry which is preliminary data.</text>
</comment>
<keyword evidence="2" id="KW-1185">Reference proteome</keyword>
<reference evidence="1 2" key="1">
    <citation type="submission" date="2024-07" db="EMBL/GenBank/DDBJ databases">
        <title>Draft sequence of the Neodothiora populina.</title>
        <authorList>
            <person name="Drown D.D."/>
            <person name="Schuette U.S."/>
            <person name="Buechlein A.B."/>
            <person name="Rusch D.R."/>
            <person name="Winton L.W."/>
            <person name="Adams G.A."/>
        </authorList>
    </citation>
    <scope>NUCLEOTIDE SEQUENCE [LARGE SCALE GENOMIC DNA]</scope>
    <source>
        <strain evidence="1 2">CPC 39397</strain>
    </source>
</reference>
<evidence type="ECO:0000313" key="2">
    <source>
        <dbReference type="Proteomes" id="UP001562354"/>
    </source>
</evidence>
<protein>
    <submittedName>
        <fullName evidence="1">Uncharacterized protein</fullName>
    </submittedName>
</protein>
<dbReference type="Gene3D" id="1.25.40.10">
    <property type="entry name" value="Tetratricopeptide repeat domain"/>
    <property type="match status" value="1"/>
</dbReference>
<gene>
    <name evidence="1" type="ORF">AAFC00_006901</name>
</gene>
<proteinExistence type="predicted"/>
<name>A0ABR3PBP0_9PEZI</name>
<dbReference type="SUPFAM" id="SSF48452">
    <property type="entry name" value="TPR-like"/>
    <property type="match status" value="1"/>
</dbReference>
<dbReference type="InterPro" id="IPR011990">
    <property type="entry name" value="TPR-like_helical_dom_sf"/>
</dbReference>
<accession>A0ABR3PBP0</accession>